<organism evidence="1 2">
    <name type="scientific">Goodea atripinnis</name>
    <dbReference type="NCBI Taxonomy" id="208336"/>
    <lineage>
        <taxon>Eukaryota</taxon>
        <taxon>Metazoa</taxon>
        <taxon>Chordata</taxon>
        <taxon>Craniata</taxon>
        <taxon>Vertebrata</taxon>
        <taxon>Euteleostomi</taxon>
        <taxon>Actinopterygii</taxon>
        <taxon>Neopterygii</taxon>
        <taxon>Teleostei</taxon>
        <taxon>Neoteleostei</taxon>
        <taxon>Acanthomorphata</taxon>
        <taxon>Ovalentaria</taxon>
        <taxon>Atherinomorphae</taxon>
        <taxon>Cyprinodontiformes</taxon>
        <taxon>Goodeidae</taxon>
        <taxon>Goodea</taxon>
    </lineage>
</organism>
<sequence length="107" mass="11464">MLWSRLLPCCRRRWNRHLGVSGAASRVQPAAIYLLFTSWEWAFGPVRRTPASPAHLTGGIRACVEGLAIGDGSQGKAGVSVGLEMCEDVEMGRKGVRGSGGQLSLLK</sequence>
<proteinExistence type="predicted"/>
<accession>A0ABV0PYN5</accession>
<comment type="caution">
    <text evidence="1">The sequence shown here is derived from an EMBL/GenBank/DDBJ whole genome shotgun (WGS) entry which is preliminary data.</text>
</comment>
<reference evidence="1 2" key="1">
    <citation type="submission" date="2021-06" db="EMBL/GenBank/DDBJ databases">
        <authorList>
            <person name="Palmer J.M."/>
        </authorList>
    </citation>
    <scope>NUCLEOTIDE SEQUENCE [LARGE SCALE GENOMIC DNA]</scope>
    <source>
        <strain evidence="1 2">GA_2019</strain>
        <tissue evidence="1">Muscle</tissue>
    </source>
</reference>
<name>A0ABV0PYN5_9TELE</name>
<dbReference type="EMBL" id="JAHRIO010091037">
    <property type="protein sequence ID" value="MEQ2188427.1"/>
    <property type="molecule type" value="Genomic_DNA"/>
</dbReference>
<dbReference type="Proteomes" id="UP001476798">
    <property type="component" value="Unassembled WGS sequence"/>
</dbReference>
<protein>
    <recommendedName>
        <fullName evidence="3">Arginine vasotocin receptor</fullName>
    </recommendedName>
</protein>
<keyword evidence="2" id="KW-1185">Reference proteome</keyword>
<evidence type="ECO:0008006" key="3">
    <source>
        <dbReference type="Google" id="ProtNLM"/>
    </source>
</evidence>
<evidence type="ECO:0000313" key="1">
    <source>
        <dbReference type="EMBL" id="MEQ2188427.1"/>
    </source>
</evidence>
<evidence type="ECO:0000313" key="2">
    <source>
        <dbReference type="Proteomes" id="UP001476798"/>
    </source>
</evidence>
<gene>
    <name evidence="1" type="ORF">GOODEAATRI_014925</name>
</gene>